<dbReference type="OrthoDB" id="76676at2759"/>
<dbReference type="InterPro" id="IPR011039">
    <property type="entry name" value="TFIIF_interaction"/>
</dbReference>
<evidence type="ECO:0000313" key="9">
    <source>
        <dbReference type="Proteomes" id="UP000800235"/>
    </source>
</evidence>
<gene>
    <name evidence="8" type="ORF">EJ08DRAFT_192542</name>
</gene>
<feature type="region of interest" description="Disordered" evidence="7">
    <location>
        <begin position="438"/>
        <end position="667"/>
    </location>
</feature>
<evidence type="ECO:0000256" key="5">
    <source>
        <dbReference type="ARBA" id="ARBA00023163"/>
    </source>
</evidence>
<dbReference type="PANTHER" id="PTHR13011:SF0">
    <property type="entry name" value="GENERAL TRANSCRIPTION FACTOR IIF SUBUNIT 1"/>
    <property type="match status" value="1"/>
</dbReference>
<evidence type="ECO:0008006" key="10">
    <source>
        <dbReference type="Google" id="ProtNLM"/>
    </source>
</evidence>
<dbReference type="PANTHER" id="PTHR13011">
    <property type="entry name" value="TFIIF-ALPHA"/>
    <property type="match status" value="1"/>
</dbReference>
<dbReference type="GO" id="GO:0003677">
    <property type="term" value="F:DNA binding"/>
    <property type="evidence" value="ECO:0007669"/>
    <property type="project" value="UniProtKB-KW"/>
</dbReference>
<feature type="compositionally biased region" description="Polar residues" evidence="7">
    <location>
        <begin position="504"/>
        <end position="515"/>
    </location>
</feature>
<feature type="compositionally biased region" description="Basic and acidic residues" evidence="7">
    <location>
        <begin position="337"/>
        <end position="356"/>
    </location>
</feature>
<dbReference type="GO" id="GO:0016251">
    <property type="term" value="F:RNA polymerase II general transcription initiation factor activity"/>
    <property type="evidence" value="ECO:0007669"/>
    <property type="project" value="TreeGrafter"/>
</dbReference>
<feature type="compositionally biased region" description="Low complexity" evidence="7">
    <location>
        <begin position="606"/>
        <end position="616"/>
    </location>
</feature>
<dbReference type="GO" id="GO:0032968">
    <property type="term" value="P:positive regulation of transcription elongation by RNA polymerase II"/>
    <property type="evidence" value="ECO:0007669"/>
    <property type="project" value="InterPro"/>
</dbReference>
<comment type="caution">
    <text evidence="8">The sequence shown here is derived from an EMBL/GenBank/DDBJ whole genome shotgun (WGS) entry which is preliminary data.</text>
</comment>
<feature type="region of interest" description="Disordered" evidence="7">
    <location>
        <begin position="199"/>
        <end position="223"/>
    </location>
</feature>
<dbReference type="Proteomes" id="UP000800235">
    <property type="component" value="Unassembled WGS sequence"/>
</dbReference>
<comment type="similarity">
    <text evidence="2">Belongs to the TFIIF alpha subunit family.</text>
</comment>
<keyword evidence="6" id="KW-0539">Nucleus</keyword>
<feature type="compositionally biased region" description="Basic and acidic residues" evidence="7">
    <location>
        <begin position="516"/>
        <end position="526"/>
    </location>
</feature>
<feature type="region of interest" description="Disordered" evidence="7">
    <location>
        <begin position="1"/>
        <end position="103"/>
    </location>
</feature>
<keyword evidence="9" id="KW-1185">Reference proteome</keyword>
<name>A0A9P4TZT2_9PEZI</name>
<dbReference type="GO" id="GO:0005674">
    <property type="term" value="C:transcription factor TFIIF complex"/>
    <property type="evidence" value="ECO:0007669"/>
    <property type="project" value="TreeGrafter"/>
</dbReference>
<dbReference type="SUPFAM" id="SSF50916">
    <property type="entry name" value="Rap30/74 interaction domains"/>
    <property type="match status" value="1"/>
</dbReference>
<evidence type="ECO:0000256" key="3">
    <source>
        <dbReference type="ARBA" id="ARBA00023015"/>
    </source>
</evidence>
<feature type="compositionally biased region" description="Basic and acidic residues" evidence="7">
    <location>
        <begin position="438"/>
        <end position="455"/>
    </location>
</feature>
<keyword evidence="3" id="KW-0805">Transcription regulation</keyword>
<comment type="subcellular location">
    <subcellularLocation>
        <location evidence="1">Nucleus</location>
    </subcellularLocation>
</comment>
<feature type="region of interest" description="Disordered" evidence="7">
    <location>
        <begin position="304"/>
        <end position="365"/>
    </location>
</feature>
<feature type="compositionally biased region" description="Basic and acidic residues" evidence="7">
    <location>
        <begin position="304"/>
        <end position="327"/>
    </location>
</feature>
<reference evidence="8" key="1">
    <citation type="journal article" date="2020" name="Stud. Mycol.">
        <title>101 Dothideomycetes genomes: a test case for predicting lifestyles and emergence of pathogens.</title>
        <authorList>
            <person name="Haridas S."/>
            <person name="Albert R."/>
            <person name="Binder M."/>
            <person name="Bloem J."/>
            <person name="Labutti K."/>
            <person name="Salamov A."/>
            <person name="Andreopoulos B."/>
            <person name="Baker S."/>
            <person name="Barry K."/>
            <person name="Bills G."/>
            <person name="Bluhm B."/>
            <person name="Cannon C."/>
            <person name="Castanera R."/>
            <person name="Culley D."/>
            <person name="Daum C."/>
            <person name="Ezra D."/>
            <person name="Gonzalez J."/>
            <person name="Henrissat B."/>
            <person name="Kuo A."/>
            <person name="Liang C."/>
            <person name="Lipzen A."/>
            <person name="Lutzoni F."/>
            <person name="Magnuson J."/>
            <person name="Mondo S."/>
            <person name="Nolan M."/>
            <person name="Ohm R."/>
            <person name="Pangilinan J."/>
            <person name="Park H.-J."/>
            <person name="Ramirez L."/>
            <person name="Alfaro M."/>
            <person name="Sun H."/>
            <person name="Tritt A."/>
            <person name="Yoshinaga Y."/>
            <person name="Zwiers L.-H."/>
            <person name="Turgeon B."/>
            <person name="Goodwin S."/>
            <person name="Spatafora J."/>
            <person name="Crous P."/>
            <person name="Grigoriev I."/>
        </authorList>
    </citation>
    <scope>NUCLEOTIDE SEQUENCE</scope>
    <source>
        <strain evidence="8">CBS 130266</strain>
    </source>
</reference>
<evidence type="ECO:0000256" key="1">
    <source>
        <dbReference type="ARBA" id="ARBA00004123"/>
    </source>
</evidence>
<feature type="compositionally biased region" description="Polar residues" evidence="7">
    <location>
        <begin position="528"/>
        <end position="552"/>
    </location>
</feature>
<evidence type="ECO:0000256" key="7">
    <source>
        <dbReference type="SAM" id="MobiDB-lite"/>
    </source>
</evidence>
<dbReference type="InterPro" id="IPR008851">
    <property type="entry name" value="TFIIF-alpha"/>
</dbReference>
<feature type="compositionally biased region" description="Pro residues" evidence="7">
    <location>
        <begin position="39"/>
        <end position="51"/>
    </location>
</feature>
<dbReference type="GO" id="GO:0001096">
    <property type="term" value="F:TFIIF-class transcription factor complex binding"/>
    <property type="evidence" value="ECO:0007669"/>
    <property type="project" value="TreeGrafter"/>
</dbReference>
<keyword evidence="5" id="KW-0804">Transcription</keyword>
<evidence type="ECO:0000256" key="2">
    <source>
        <dbReference type="ARBA" id="ARBA00005249"/>
    </source>
</evidence>
<dbReference type="GO" id="GO:0006367">
    <property type="term" value="P:transcription initiation at RNA polymerase II promoter"/>
    <property type="evidence" value="ECO:0007669"/>
    <property type="project" value="InterPro"/>
</dbReference>
<evidence type="ECO:0000256" key="6">
    <source>
        <dbReference type="ARBA" id="ARBA00023242"/>
    </source>
</evidence>
<feature type="region of interest" description="Disordered" evidence="7">
    <location>
        <begin position="149"/>
        <end position="168"/>
    </location>
</feature>
<keyword evidence="4" id="KW-0238">DNA-binding</keyword>
<feature type="compositionally biased region" description="Basic and acidic residues" evidence="7">
    <location>
        <begin position="208"/>
        <end position="223"/>
    </location>
</feature>
<dbReference type="EMBL" id="MU007033">
    <property type="protein sequence ID" value="KAF2431227.1"/>
    <property type="molecule type" value="Genomic_DNA"/>
</dbReference>
<protein>
    <recommendedName>
        <fullName evidence="10">Transcription initiation factor IIF subunit alpha</fullName>
    </recommendedName>
</protein>
<feature type="compositionally biased region" description="Polar residues" evidence="7">
    <location>
        <begin position="627"/>
        <end position="637"/>
    </location>
</feature>
<feature type="compositionally biased region" description="Polar residues" evidence="7">
    <location>
        <begin position="1"/>
        <end position="15"/>
    </location>
</feature>
<evidence type="ECO:0000256" key="4">
    <source>
        <dbReference type="ARBA" id="ARBA00023125"/>
    </source>
</evidence>
<proteinExistence type="inferred from homology"/>
<accession>A0A9P4TZT2</accession>
<organism evidence="8 9">
    <name type="scientific">Tothia fuscella</name>
    <dbReference type="NCBI Taxonomy" id="1048955"/>
    <lineage>
        <taxon>Eukaryota</taxon>
        <taxon>Fungi</taxon>
        <taxon>Dikarya</taxon>
        <taxon>Ascomycota</taxon>
        <taxon>Pezizomycotina</taxon>
        <taxon>Dothideomycetes</taxon>
        <taxon>Pleosporomycetidae</taxon>
        <taxon>Venturiales</taxon>
        <taxon>Cylindrosympodiaceae</taxon>
        <taxon>Tothia</taxon>
    </lineage>
</organism>
<feature type="compositionally biased region" description="Gly residues" evidence="7">
    <location>
        <begin position="55"/>
        <end position="66"/>
    </location>
</feature>
<sequence length="727" mass="80408">MSASPSGPTGNTPNGTAPAIRRRRAQANPLVANRRGPRKPQPAQRPRPPNTGPLVIGGGVGAGAGGPPRSTPTANPARLGRPNGSTSFAERPRSPEPVGQLTTYPVFAAGRDMLKDLRHHAARFTSKDSLDITNQEQFKRPIYLHRRDPRANMDTNGMEVDSKEDAEAEADRLKLEEQKAQRALQREENAKLIAPGQNTKKKPQAFKKKVEQVYRTDETPEDRKRNQLRYEEALPWFLEEMDNKNVWQGTYEAALSESHILLMPSEDGKSYRLLPLEKWYKFRERNKFKHLDIEEAEERMSSKMKEPRWFQQKKKEQAHQQAKEEAGNKAIGLFQRAGDREEKAQKEAAKVAKSEGEDYFGEGVEGTVDADDIDFDVNEEFADDEENALLEGDDDTQKLAEERIKRDQLNANIFGMTEEQEVDEEAQREKKLRELAKKMEKGTRKALLKREKNFDYESDSDGNPYSSESESEDSDTERAKEEERKKEEEAKAKLKGKEGDVPASGSSTKGTNTPSGRKEKHGDPLRKATNTIPSSSLKRPGSPNLSEASGNESSRKKLKHKHSAMSGTATPRPGGSPNPQLEPPGLKDRSRQPSFTAPLRGGAGSGSDTDGTNSGRTKLKLKMKGSPSGTPSGSRAQSPAPAGKSSRAASPQVVAATPSQNAGAANLPTKDEILAKIPPEGIPLKTLSNIFKQRVFHSPETQRAFIQLVKSITVYNSQTKMIVPRKS</sequence>
<dbReference type="AlphaFoldDB" id="A0A9P4TZT2"/>
<evidence type="ECO:0000313" key="8">
    <source>
        <dbReference type="EMBL" id="KAF2431227.1"/>
    </source>
</evidence>
<feature type="compositionally biased region" description="Basic and acidic residues" evidence="7">
    <location>
        <begin position="476"/>
        <end position="500"/>
    </location>
</feature>